<dbReference type="EMBL" id="CP127526">
    <property type="protein sequence ID" value="XRI74093.1"/>
    <property type="molecule type" value="Genomic_DNA"/>
</dbReference>
<organism evidence="1 2">
    <name type="scientific">Acidithiobacillus montserratensis</name>
    <dbReference type="NCBI Taxonomy" id="2729135"/>
    <lineage>
        <taxon>Bacteria</taxon>
        <taxon>Pseudomonadati</taxon>
        <taxon>Pseudomonadota</taxon>
        <taxon>Acidithiobacillia</taxon>
        <taxon>Acidithiobacillales</taxon>
        <taxon>Acidithiobacillaceae</taxon>
        <taxon>Acidithiobacillus</taxon>
    </lineage>
</organism>
<gene>
    <name evidence="1" type="ORF">HHS34_002580</name>
</gene>
<sequence length="244" mass="26832">MNVKESCYLAPPERLPTPSPLTYSGWQNVILLIPHADDEAIGCGGLIAALGEANITLHVILVSDSSGGVDPALGISAIRQHEFIASLKLLHPKATYTFWALPDGQLSAHISTILAKIDDLLTNHPADTLLAPWPMDMHPDHSALGYTISNAVAINPRMLKRLCFYEVWSPVPANRVLDISAWWQKKENAIQCHKTALTYGGSYDRAIRGLAEYRSLLTSHMAKEGSYAEAYCMQNIQDVENDVQ</sequence>
<name>A0ACD5HJJ0_9PROT</name>
<evidence type="ECO:0000313" key="2">
    <source>
        <dbReference type="Proteomes" id="UP001195965"/>
    </source>
</evidence>
<proteinExistence type="predicted"/>
<evidence type="ECO:0000313" key="1">
    <source>
        <dbReference type="EMBL" id="XRI74093.1"/>
    </source>
</evidence>
<keyword evidence="1" id="KW-0378">Hydrolase</keyword>
<reference evidence="1 2" key="1">
    <citation type="journal article" date="2021" name="ISME J.">
        <title>Genomic evolution of the class Acidithiobacillia: deep-branching Proteobacteria living in extreme acidic conditions.</title>
        <authorList>
            <person name="Moya-Beltran A."/>
            <person name="Beard S."/>
            <person name="Rojas-Villalobos C."/>
            <person name="Issotta F."/>
            <person name="Gallardo Y."/>
            <person name="Ulloa R."/>
            <person name="Giaveno A."/>
            <person name="Degli Esposti M."/>
            <person name="Johnson D.B."/>
            <person name="Quatrini R."/>
        </authorList>
    </citation>
    <scope>NUCLEOTIDE SEQUENCE [LARGE SCALE GENOMIC DNA]</scope>
    <source>
        <strain evidence="1 2">GG1-14</strain>
    </source>
</reference>
<dbReference type="EC" id="3.5.1.-" evidence="1"/>
<accession>A0ACD5HJJ0</accession>
<dbReference type="Proteomes" id="UP001195965">
    <property type="component" value="Chromosome"/>
</dbReference>
<protein>
    <submittedName>
        <fullName evidence="1">PIG-L family deacetylase</fullName>
        <ecNumber evidence="1">3.5.1.-</ecNumber>
    </submittedName>
</protein>
<keyword evidence="2" id="KW-1185">Reference proteome</keyword>